<protein>
    <submittedName>
        <fullName evidence="2">Uncharacterized protein</fullName>
    </submittedName>
</protein>
<comment type="caution">
    <text evidence="2">The sequence shown here is derived from an EMBL/GenBank/DDBJ whole genome shotgun (WGS) entry which is preliminary data.</text>
</comment>
<sequence length="69" mass="7726">MEVIVPVEEKSDAAHEVVPCKAKTFIPLTRRISNIDRRRYHRWPPLTARRSPPTSELARNLGQGCGGCG</sequence>
<proteinExistence type="predicted"/>
<organism evidence="2 3">
    <name type="scientific">Punica granatum</name>
    <name type="common">Pomegranate</name>
    <dbReference type="NCBI Taxonomy" id="22663"/>
    <lineage>
        <taxon>Eukaryota</taxon>
        <taxon>Viridiplantae</taxon>
        <taxon>Streptophyta</taxon>
        <taxon>Embryophyta</taxon>
        <taxon>Tracheophyta</taxon>
        <taxon>Spermatophyta</taxon>
        <taxon>Magnoliopsida</taxon>
        <taxon>eudicotyledons</taxon>
        <taxon>Gunneridae</taxon>
        <taxon>Pentapetalae</taxon>
        <taxon>rosids</taxon>
        <taxon>malvids</taxon>
        <taxon>Myrtales</taxon>
        <taxon>Lythraceae</taxon>
        <taxon>Punica</taxon>
    </lineage>
</organism>
<dbReference type="Proteomes" id="UP000233551">
    <property type="component" value="Unassembled WGS sequence"/>
</dbReference>
<dbReference type="AlphaFoldDB" id="A0A2I0IGW3"/>
<keyword evidence="3" id="KW-1185">Reference proteome</keyword>
<evidence type="ECO:0000313" key="3">
    <source>
        <dbReference type="Proteomes" id="UP000233551"/>
    </source>
</evidence>
<reference evidence="2 3" key="1">
    <citation type="submission" date="2017-11" db="EMBL/GenBank/DDBJ databases">
        <title>De-novo sequencing of pomegranate (Punica granatum L.) genome.</title>
        <authorList>
            <person name="Akparov Z."/>
            <person name="Amiraslanov A."/>
            <person name="Hajiyeva S."/>
            <person name="Abbasov M."/>
            <person name="Kaur K."/>
            <person name="Hamwieh A."/>
            <person name="Solovyev V."/>
            <person name="Salamov A."/>
            <person name="Braich B."/>
            <person name="Kosarev P."/>
            <person name="Mahmoud A."/>
            <person name="Hajiyev E."/>
            <person name="Babayeva S."/>
            <person name="Izzatullayeva V."/>
            <person name="Mammadov A."/>
            <person name="Mammadov A."/>
            <person name="Sharifova S."/>
            <person name="Ojaghi J."/>
            <person name="Eynullazada K."/>
            <person name="Bayramov B."/>
            <person name="Abdulazimova A."/>
            <person name="Shahmuradov I."/>
        </authorList>
    </citation>
    <scope>NUCLEOTIDE SEQUENCE [LARGE SCALE GENOMIC DNA]</scope>
    <source>
        <strain evidence="3">cv. AG2017</strain>
        <tissue evidence="2">Leaf</tissue>
    </source>
</reference>
<dbReference type="EMBL" id="PGOL01003064">
    <property type="protein sequence ID" value="PKI43241.1"/>
    <property type="molecule type" value="Genomic_DNA"/>
</dbReference>
<name>A0A2I0IGW3_PUNGR</name>
<gene>
    <name evidence="2" type="ORF">CRG98_036327</name>
</gene>
<evidence type="ECO:0000256" key="1">
    <source>
        <dbReference type="SAM" id="MobiDB-lite"/>
    </source>
</evidence>
<accession>A0A2I0IGW3</accession>
<evidence type="ECO:0000313" key="2">
    <source>
        <dbReference type="EMBL" id="PKI43241.1"/>
    </source>
</evidence>
<feature type="region of interest" description="Disordered" evidence="1">
    <location>
        <begin position="45"/>
        <end position="69"/>
    </location>
</feature>